<evidence type="ECO:0000313" key="1">
    <source>
        <dbReference type="EMBL" id="QHU28890.1"/>
    </source>
</evidence>
<dbReference type="Pfam" id="PF23827">
    <property type="entry name" value="DUF7197"/>
    <property type="match status" value="1"/>
</dbReference>
<organism evidence="1">
    <name type="scientific">viral metagenome</name>
    <dbReference type="NCBI Taxonomy" id="1070528"/>
    <lineage>
        <taxon>unclassified sequences</taxon>
        <taxon>metagenomes</taxon>
        <taxon>organismal metagenomes</taxon>
    </lineage>
</organism>
<accession>A0A6C0LER4</accession>
<reference evidence="1" key="1">
    <citation type="journal article" date="2020" name="Nature">
        <title>Giant virus diversity and host interactions through global metagenomics.</title>
        <authorList>
            <person name="Schulz F."/>
            <person name="Roux S."/>
            <person name="Paez-Espino D."/>
            <person name="Jungbluth S."/>
            <person name="Walsh D.A."/>
            <person name="Denef V.J."/>
            <person name="McMahon K.D."/>
            <person name="Konstantinidis K.T."/>
            <person name="Eloe-Fadrosh E.A."/>
            <person name="Kyrpides N.C."/>
            <person name="Woyke T."/>
        </authorList>
    </citation>
    <scope>NUCLEOTIDE SEQUENCE</scope>
    <source>
        <strain evidence="1">GVMAG-M-3300027791-30</strain>
    </source>
</reference>
<dbReference type="InterPro" id="IPR055621">
    <property type="entry name" value="DUF7197"/>
</dbReference>
<sequence>MQKNKIQVLNQNTEQIEETYYKITGKTLLLLESLMEYYSKNIHILTSIITQKKTLSLRILDWLVTNYAKKHNVVYTIRKNNTNCNFNIYLDYKNQLKAYSKKYFDPFCRRERILIDIQDLSWKIINNVNKQKTNENQLITTVGQLNFFKWFIENNVLNYAIENIEGIDKDMTETLTNSKKQIKRKELSKSASRCICSYDSKIVVNFG</sequence>
<proteinExistence type="predicted"/>
<dbReference type="EMBL" id="MN740475">
    <property type="protein sequence ID" value="QHU28890.1"/>
    <property type="molecule type" value="Genomic_DNA"/>
</dbReference>
<protein>
    <submittedName>
        <fullName evidence="1">Uncharacterized protein</fullName>
    </submittedName>
</protein>
<name>A0A6C0LER4_9ZZZZ</name>
<dbReference type="AlphaFoldDB" id="A0A6C0LER4"/>